<dbReference type="SUPFAM" id="SSF110296">
    <property type="entry name" value="Oligoxyloglucan reducing end-specific cellobiohydrolase"/>
    <property type="match status" value="1"/>
</dbReference>
<keyword evidence="1" id="KW-0378">Hydrolase</keyword>
<dbReference type="NCBIfam" id="NF045728">
    <property type="entry name" value="glycosyl_F510_1955"/>
    <property type="match status" value="1"/>
</dbReference>
<dbReference type="OrthoDB" id="9813892at2"/>
<organism evidence="1 2">
    <name type="scientific">Sulfurifustis variabilis</name>
    <dbReference type="NCBI Taxonomy" id="1675686"/>
    <lineage>
        <taxon>Bacteria</taxon>
        <taxon>Pseudomonadati</taxon>
        <taxon>Pseudomonadota</taxon>
        <taxon>Gammaproteobacteria</taxon>
        <taxon>Acidiferrobacterales</taxon>
        <taxon>Acidiferrobacteraceae</taxon>
        <taxon>Sulfurifustis</taxon>
    </lineage>
</organism>
<proteinExistence type="predicted"/>
<evidence type="ECO:0000313" key="2">
    <source>
        <dbReference type="Proteomes" id="UP000218899"/>
    </source>
</evidence>
<accession>A0A1B4V836</accession>
<dbReference type="InterPro" id="IPR015943">
    <property type="entry name" value="WD40/YVTN_repeat-like_dom_sf"/>
</dbReference>
<dbReference type="Gene3D" id="2.130.10.10">
    <property type="entry name" value="YVTN repeat-like/Quinoprotein amine dehydrogenase"/>
    <property type="match status" value="2"/>
</dbReference>
<evidence type="ECO:0000313" key="1">
    <source>
        <dbReference type="EMBL" id="BAU49665.1"/>
    </source>
</evidence>
<dbReference type="GO" id="GO:0016787">
    <property type="term" value="F:hydrolase activity"/>
    <property type="evidence" value="ECO:0007669"/>
    <property type="project" value="UniProtKB-KW"/>
</dbReference>
<dbReference type="KEGG" id="sva:SVA_3117"/>
<dbReference type="RefSeq" id="WP_096462044.1">
    <property type="nucleotide sequence ID" value="NZ_AP014936.1"/>
</dbReference>
<dbReference type="InterPro" id="IPR002860">
    <property type="entry name" value="BNR_rpt"/>
</dbReference>
<dbReference type="EMBL" id="AP014936">
    <property type="protein sequence ID" value="BAU49665.1"/>
    <property type="molecule type" value="Genomic_DNA"/>
</dbReference>
<keyword evidence="2" id="KW-1185">Reference proteome</keyword>
<dbReference type="AlphaFoldDB" id="A0A1B4V836"/>
<dbReference type="InterPro" id="IPR054817">
    <property type="entry name" value="Glycosyl_F510_1955-like"/>
</dbReference>
<dbReference type="Pfam" id="PF02012">
    <property type="entry name" value="BNR"/>
    <property type="match status" value="1"/>
</dbReference>
<protein>
    <submittedName>
        <fullName evidence="1">Glycosyl hydrolase</fullName>
    </submittedName>
</protein>
<dbReference type="Proteomes" id="UP000218899">
    <property type="component" value="Chromosome"/>
</dbReference>
<sequence>MARSNSWFAVIAVAAAVLAVFAWPTPALTLHHVHGLVFSADGESLMIPSHDGLALYRDGRWSKASGPEHDYMGFARSRDALYSSGHPAPGSGLPNPFGLLRSTDGGKTWERLGLEGEADFHLLAVSYETGAVYVSNPAPNSRMPAPGIYWTADRGTTWRRAAAEGLAGRLFALAVHPRKPEIVAVGTERGLFLTRDHGGRFERIGGATPVTAVAFDLAGEHLWLGSMDRAATLARLRTDNSAAGPLSLPPLAPQDAVAYITQNPADPDHWAIATFTRDVYLTTDAGKNWQQLVRGGETR</sequence>
<reference evidence="1 2" key="1">
    <citation type="submission" date="2015-08" db="EMBL/GenBank/DDBJ databases">
        <title>Complete genome sequence of Sulfurifustis variabilis.</title>
        <authorList>
            <person name="Miura A."/>
            <person name="Kojima H."/>
            <person name="Fukui M."/>
        </authorList>
    </citation>
    <scope>NUCLEOTIDE SEQUENCE [LARGE SCALE GENOMIC DNA]</scope>
    <source>
        <strain evidence="2">skN76</strain>
    </source>
</reference>
<name>A0A1B4V836_9GAMM</name>
<gene>
    <name evidence="1" type="ORF">SVA_3117</name>
</gene>